<dbReference type="PANTHER" id="PTHR23523">
    <property type="match status" value="1"/>
</dbReference>
<evidence type="ECO:0000259" key="6">
    <source>
        <dbReference type="PROSITE" id="PS50850"/>
    </source>
</evidence>
<feature type="transmembrane region" description="Helical" evidence="5">
    <location>
        <begin position="126"/>
        <end position="147"/>
    </location>
</feature>
<dbReference type="GO" id="GO:0022857">
    <property type="term" value="F:transmembrane transporter activity"/>
    <property type="evidence" value="ECO:0007669"/>
    <property type="project" value="InterPro"/>
</dbReference>
<dbReference type="PROSITE" id="PS50850">
    <property type="entry name" value="MFS"/>
    <property type="match status" value="1"/>
</dbReference>
<comment type="subcellular location">
    <subcellularLocation>
        <location evidence="1">Cell membrane</location>
        <topology evidence="1">Multi-pass membrane protein</topology>
    </subcellularLocation>
</comment>
<organism evidence="7 8">
    <name type="scientific">Glutamicibacter creatinolyticus</name>
    <dbReference type="NCBI Taxonomy" id="162496"/>
    <lineage>
        <taxon>Bacteria</taxon>
        <taxon>Bacillati</taxon>
        <taxon>Actinomycetota</taxon>
        <taxon>Actinomycetes</taxon>
        <taxon>Micrococcales</taxon>
        <taxon>Micrococcaceae</taxon>
        <taxon>Glutamicibacter</taxon>
    </lineage>
</organism>
<feature type="transmembrane region" description="Helical" evidence="5">
    <location>
        <begin position="209"/>
        <end position="230"/>
    </location>
</feature>
<evidence type="ECO:0000256" key="4">
    <source>
        <dbReference type="ARBA" id="ARBA00023136"/>
    </source>
</evidence>
<dbReference type="InterPro" id="IPR011701">
    <property type="entry name" value="MFS"/>
</dbReference>
<evidence type="ECO:0000256" key="2">
    <source>
        <dbReference type="ARBA" id="ARBA00022692"/>
    </source>
</evidence>
<feature type="transmembrane region" description="Helical" evidence="5">
    <location>
        <begin position="67"/>
        <end position="85"/>
    </location>
</feature>
<dbReference type="Proteomes" id="UP000307000">
    <property type="component" value="Chromosome"/>
</dbReference>
<gene>
    <name evidence="7" type="ORF">GcLGCM259_2597</name>
</gene>
<proteinExistence type="predicted"/>
<dbReference type="KEGG" id="gcr:GcLGCM259_2597"/>
<dbReference type="PANTHER" id="PTHR23523:SF2">
    <property type="entry name" value="2-NITROIMIDAZOLE TRANSPORTER"/>
    <property type="match status" value="1"/>
</dbReference>
<evidence type="ECO:0000256" key="3">
    <source>
        <dbReference type="ARBA" id="ARBA00022989"/>
    </source>
</evidence>
<accession>A0A5B7WYL0</accession>
<feature type="transmembrane region" description="Helical" evidence="5">
    <location>
        <begin position="299"/>
        <end position="321"/>
    </location>
</feature>
<feature type="transmembrane region" description="Helical" evidence="5">
    <location>
        <begin position="361"/>
        <end position="382"/>
    </location>
</feature>
<feature type="transmembrane region" description="Helical" evidence="5">
    <location>
        <begin position="242"/>
        <end position="262"/>
    </location>
</feature>
<feature type="transmembrane region" description="Helical" evidence="5">
    <location>
        <begin position="333"/>
        <end position="355"/>
    </location>
</feature>
<feature type="domain" description="Major facilitator superfamily (MFS) profile" evidence="6">
    <location>
        <begin position="1"/>
        <end position="387"/>
    </location>
</feature>
<dbReference type="EMBL" id="CP034412">
    <property type="protein sequence ID" value="QCY48304.1"/>
    <property type="molecule type" value="Genomic_DNA"/>
</dbReference>
<evidence type="ECO:0000313" key="8">
    <source>
        <dbReference type="Proteomes" id="UP000307000"/>
    </source>
</evidence>
<reference evidence="7 8" key="1">
    <citation type="submission" date="2018-12" db="EMBL/GenBank/DDBJ databases">
        <title>Complete Genome Sequence of Glutamicibacter creatinolyticus strain LGCM259,isolated from an abscess of a 12-year-old mare in Italy.</title>
        <authorList>
            <person name="Santos R.G."/>
            <person name="Silva A.L."/>
            <person name="Seyffert N."/>
            <person name="Castro T.L.P."/>
            <person name="Attili A.R."/>
            <person name="Rifici C."/>
            <person name="Mazzullo G."/>
            <person name="Brenig B."/>
            <person name="Venanzi F."/>
            <person name="Azevedo V."/>
        </authorList>
    </citation>
    <scope>NUCLEOTIDE SEQUENCE [LARGE SCALE GENOMIC DNA]</scope>
    <source>
        <strain evidence="7 8">LGCM 259</strain>
    </source>
</reference>
<keyword evidence="3 5" id="KW-1133">Transmembrane helix</keyword>
<protein>
    <submittedName>
        <fullName evidence="7">MFS transporter</fullName>
    </submittedName>
</protein>
<dbReference type="AlphaFoldDB" id="A0A5B7WYL0"/>
<evidence type="ECO:0000256" key="1">
    <source>
        <dbReference type="ARBA" id="ARBA00004651"/>
    </source>
</evidence>
<dbReference type="InterPro" id="IPR052524">
    <property type="entry name" value="MFS_Cyanate_Porter"/>
</dbReference>
<keyword evidence="8" id="KW-1185">Reference proteome</keyword>
<dbReference type="GO" id="GO:0005886">
    <property type="term" value="C:plasma membrane"/>
    <property type="evidence" value="ECO:0007669"/>
    <property type="project" value="UniProtKB-SubCell"/>
</dbReference>
<feature type="transmembrane region" description="Helical" evidence="5">
    <location>
        <begin position="37"/>
        <end position="55"/>
    </location>
</feature>
<sequence length="396" mass="40983">MLVIAFILAALNLRPAVTSLGALLDPVIDGLEMNGFVAGMLTGVPPLCFALLGPLAPRLAGRRGPELVVIGAMAAILLGMVLRSIAPSTWLFLLCTALALTGIALGNILMPVLVKRWFPHRVGMVTGAYTTAVALGASAVAGIAVPVNEALGGNWRVGLGVWATLAALALGVWLVVYFGLRNEIAARQQQAGAFSEGNGIGPMWRNATAWWVAIFFGTQASAAYIFMGWAPKIFTGYGLAPGYAGVLLAVILGVGVPLSFIMPALAGRFRNQRPLVLVTGTAGVLAVVGLLTYPAQGAMLWAVLLGVAGANFPLALTMIGLKAHTAAGVAKLSAFGQSVGYLIAFPGPFAVGALHEMTDSWTAPVLLLGALMVLQTVSGMMAGKPRYVEDSTLVRV</sequence>
<feature type="transmembrane region" description="Helical" evidence="5">
    <location>
        <begin position="274"/>
        <end position="293"/>
    </location>
</feature>
<keyword evidence="4 5" id="KW-0472">Membrane</keyword>
<evidence type="ECO:0000256" key="5">
    <source>
        <dbReference type="SAM" id="Phobius"/>
    </source>
</evidence>
<name>A0A5B7WYL0_9MICC</name>
<feature type="transmembrane region" description="Helical" evidence="5">
    <location>
        <begin position="91"/>
        <end position="114"/>
    </location>
</feature>
<dbReference type="SUPFAM" id="SSF103473">
    <property type="entry name" value="MFS general substrate transporter"/>
    <property type="match status" value="1"/>
</dbReference>
<dbReference type="InterPro" id="IPR036259">
    <property type="entry name" value="MFS_trans_sf"/>
</dbReference>
<dbReference type="Gene3D" id="1.20.1250.20">
    <property type="entry name" value="MFS general substrate transporter like domains"/>
    <property type="match status" value="2"/>
</dbReference>
<keyword evidence="2 5" id="KW-0812">Transmembrane</keyword>
<evidence type="ECO:0000313" key="7">
    <source>
        <dbReference type="EMBL" id="QCY48304.1"/>
    </source>
</evidence>
<dbReference type="CDD" id="cd17339">
    <property type="entry name" value="MFS_NIMT_CynX_like"/>
    <property type="match status" value="1"/>
</dbReference>
<dbReference type="Pfam" id="PF07690">
    <property type="entry name" value="MFS_1"/>
    <property type="match status" value="1"/>
</dbReference>
<feature type="transmembrane region" description="Helical" evidence="5">
    <location>
        <begin position="159"/>
        <end position="180"/>
    </location>
</feature>
<dbReference type="InterPro" id="IPR020846">
    <property type="entry name" value="MFS_dom"/>
</dbReference>